<dbReference type="Proteomes" id="UP000580474">
    <property type="component" value="Unassembled WGS sequence"/>
</dbReference>
<dbReference type="InterPro" id="IPR002182">
    <property type="entry name" value="NB-ARC"/>
</dbReference>
<feature type="repeat" description="WD" evidence="3">
    <location>
        <begin position="1056"/>
        <end position="1097"/>
    </location>
</feature>
<dbReference type="PROSITE" id="PS50294">
    <property type="entry name" value="WD_REPEATS_REGION"/>
    <property type="match status" value="14"/>
</dbReference>
<keyword evidence="6" id="KW-1185">Reference proteome</keyword>
<dbReference type="InterPro" id="IPR036322">
    <property type="entry name" value="WD40_repeat_dom_sf"/>
</dbReference>
<feature type="repeat" description="WD" evidence="3">
    <location>
        <begin position="646"/>
        <end position="678"/>
    </location>
</feature>
<dbReference type="PANTHER" id="PTHR19848:SF8">
    <property type="entry name" value="F-BOX AND WD REPEAT DOMAIN CONTAINING 7"/>
    <property type="match status" value="1"/>
</dbReference>
<feature type="repeat" description="WD" evidence="3">
    <location>
        <begin position="769"/>
        <end position="810"/>
    </location>
</feature>
<dbReference type="PRINTS" id="PR00320">
    <property type="entry name" value="GPROTEINBRPT"/>
</dbReference>
<gene>
    <name evidence="5" type="ORF">BJ969_004119</name>
</gene>
<dbReference type="SMART" id="SM00320">
    <property type="entry name" value="WD40"/>
    <property type="match status" value="14"/>
</dbReference>
<keyword evidence="2" id="KW-0677">Repeat</keyword>
<proteinExistence type="predicted"/>
<dbReference type="Gene3D" id="1.10.10.10">
    <property type="entry name" value="Winged helix-like DNA-binding domain superfamily/Winged helix DNA-binding domain"/>
    <property type="match status" value="1"/>
</dbReference>
<dbReference type="GO" id="GO:0005829">
    <property type="term" value="C:cytosol"/>
    <property type="evidence" value="ECO:0007669"/>
    <property type="project" value="UniProtKB-ARBA"/>
</dbReference>
<evidence type="ECO:0000313" key="5">
    <source>
        <dbReference type="EMBL" id="MBB5071031.1"/>
    </source>
</evidence>
<feature type="repeat" description="WD" evidence="3">
    <location>
        <begin position="564"/>
        <end position="596"/>
    </location>
</feature>
<name>A0A840NIZ6_9PSEU</name>
<dbReference type="AlphaFoldDB" id="A0A840NIZ6"/>
<evidence type="ECO:0000259" key="4">
    <source>
        <dbReference type="Pfam" id="PF00931"/>
    </source>
</evidence>
<keyword evidence="1 3" id="KW-0853">WD repeat</keyword>
<dbReference type="RefSeq" id="WP_184481057.1">
    <property type="nucleotide sequence ID" value="NZ_JACHIV010000001.1"/>
</dbReference>
<dbReference type="Gene3D" id="1.25.40.370">
    <property type="match status" value="1"/>
</dbReference>
<feature type="repeat" description="WD" evidence="3">
    <location>
        <begin position="851"/>
        <end position="892"/>
    </location>
</feature>
<dbReference type="Gene3D" id="2.130.10.10">
    <property type="entry name" value="YVTN repeat-like/Quinoprotein amine dehydrogenase"/>
    <property type="match status" value="5"/>
</dbReference>
<feature type="repeat" description="WD" evidence="3">
    <location>
        <begin position="933"/>
        <end position="965"/>
    </location>
</feature>
<dbReference type="InterPro" id="IPR027417">
    <property type="entry name" value="P-loop_NTPase"/>
</dbReference>
<feature type="repeat" description="WD" evidence="3">
    <location>
        <begin position="605"/>
        <end position="637"/>
    </location>
</feature>
<sequence>MQAGNVGGDITLNIGAPTSLTSTGVVPTPPNRVVPRPELSDRLVDKLLSDEDDDVVALVGVAGAGGFGKTTLAAAVCRQERVLRQFPDGVLWVTLGEQVQEADLAGKINDLTVRVSGHRPLLTDPEQAGQHLGAILDNAECLLVVDDVWRASQLAPFLHGGRSCRRLVTTRMRDVLPTGTAQVAVDAMTPQQARTVLSEGLPASSDKAWEPLLARTGGWPVLMTLANRAVRKYLQRGLPVPEATKRVGDRLAAKGPTALDITNANQRSLAVAATVEVSLSLLAEENHHLLERFLELAVFPEDAVIPQRTLEVFWGHTAGLDDDDVEQLCMQLDDLSLVQGYSLNATPRLQLHDVIGDYLRHRAGLRLTYYHRSLLDAHRAELTRTNGTTAWWELPRSEPYLWRTLSHHLHHADRNEELDTTVCNIRWLLAVLHRDGPAAVENDLAHVNAPLGAALRRVITQNAHLLAPVEPDNALAATLLSRLHGYSDLTDYVAAAITAVPGPYLSSVWPLPDTPHPALQRVLTGHPEPVITTAISPDGTWLATGSEDGTVRLWSAEGASIATLHGHSHSVMAVVISPDGTWLASASSDRTIRLWEGDGTPIGALTGHTRGVMAVAISPDSTWLATGSEDRTVRLWSAEGAPIATLHGHSHAVTAVSISPDGTWLAAGSHYGAVRTWSSDGSHLATLTGHTGRVTAVSISPDGTWLATSSYDGSVRRWSSDGSHLATLTGHTDWVTAVSISPDGTWLATSSYDGSVRRWSSDGTHLATLTGHTGKVTAVSISFDGTWLVTGSEDCTVRRWTVGGTETATLTSHTSTITTMAISPDGNWLATGSDEGTVYRWANNGSLVATLTGHTGKVTAVSISLDGTWLVTGSEDCTVRRWTVGGTETATLTSHTSTITTMAISPDGNWLATGSEDRTVRLWSSDGAPIAALTDHTDAVTAVAISPDGTWLATASRDRTVRLWESDGTPIAILTGHFNGVTSVAISPDGTWLASGSNDRSARLWHREGNHIATLTGHTKRVTTVKISPDSRWLATGSDDGTVRRWASDGTPISTVADHSSRVTALEISPDDSWLASTGHDRIVRLWSQKKDMCVSALRVDADPVGAGWLPGSSECAVAGTAGPYVFRIIT</sequence>
<evidence type="ECO:0000256" key="1">
    <source>
        <dbReference type="ARBA" id="ARBA00022574"/>
    </source>
</evidence>
<evidence type="ECO:0000313" key="6">
    <source>
        <dbReference type="Proteomes" id="UP000580474"/>
    </source>
</evidence>
<feature type="repeat" description="WD" evidence="3">
    <location>
        <begin position="974"/>
        <end position="1005"/>
    </location>
</feature>
<dbReference type="InterPro" id="IPR036388">
    <property type="entry name" value="WH-like_DNA-bd_sf"/>
</dbReference>
<feature type="repeat" description="WD" evidence="3">
    <location>
        <begin position="523"/>
        <end position="564"/>
    </location>
</feature>
<organism evidence="5 6">
    <name type="scientific">Saccharopolyspora gloriosae</name>
    <dbReference type="NCBI Taxonomy" id="455344"/>
    <lineage>
        <taxon>Bacteria</taxon>
        <taxon>Bacillati</taxon>
        <taxon>Actinomycetota</taxon>
        <taxon>Actinomycetes</taxon>
        <taxon>Pseudonocardiales</taxon>
        <taxon>Pseudonocardiaceae</taxon>
        <taxon>Saccharopolyspora</taxon>
    </lineage>
</organism>
<feature type="repeat" description="WD" evidence="3">
    <location>
        <begin position="1015"/>
        <end position="1046"/>
    </location>
</feature>
<dbReference type="GO" id="GO:0043531">
    <property type="term" value="F:ADP binding"/>
    <property type="evidence" value="ECO:0007669"/>
    <property type="project" value="InterPro"/>
</dbReference>
<dbReference type="EMBL" id="JACHIV010000001">
    <property type="protein sequence ID" value="MBB5071031.1"/>
    <property type="molecule type" value="Genomic_DNA"/>
</dbReference>
<protein>
    <submittedName>
        <fullName evidence="5">WD40 repeat protein</fullName>
    </submittedName>
</protein>
<dbReference type="InterPro" id="IPR015943">
    <property type="entry name" value="WD40/YVTN_repeat-like_dom_sf"/>
</dbReference>
<dbReference type="SUPFAM" id="SSF82171">
    <property type="entry name" value="DPP6 N-terminal domain-like"/>
    <property type="match status" value="1"/>
</dbReference>
<dbReference type="PANTHER" id="PTHR19848">
    <property type="entry name" value="WD40 REPEAT PROTEIN"/>
    <property type="match status" value="1"/>
</dbReference>
<dbReference type="Pfam" id="PF00400">
    <property type="entry name" value="WD40"/>
    <property type="match status" value="14"/>
</dbReference>
<dbReference type="PROSITE" id="PS50082">
    <property type="entry name" value="WD_REPEATS_2"/>
    <property type="match status" value="14"/>
</dbReference>
<dbReference type="PRINTS" id="PR00364">
    <property type="entry name" value="DISEASERSIST"/>
</dbReference>
<comment type="caution">
    <text evidence="5">The sequence shown here is derived from an EMBL/GenBank/DDBJ whole genome shotgun (WGS) entry which is preliminary data.</text>
</comment>
<dbReference type="InterPro" id="IPR001680">
    <property type="entry name" value="WD40_rpt"/>
</dbReference>
<dbReference type="InterPro" id="IPR020472">
    <property type="entry name" value="WD40_PAC1"/>
</dbReference>
<reference evidence="5 6" key="1">
    <citation type="submission" date="2020-08" db="EMBL/GenBank/DDBJ databases">
        <title>Sequencing the genomes of 1000 actinobacteria strains.</title>
        <authorList>
            <person name="Klenk H.-P."/>
        </authorList>
    </citation>
    <scope>NUCLEOTIDE SEQUENCE [LARGE SCALE GENOMIC DNA]</scope>
    <source>
        <strain evidence="5 6">DSM 45582</strain>
    </source>
</reference>
<dbReference type="SUPFAM" id="SSF52540">
    <property type="entry name" value="P-loop containing nucleoside triphosphate hydrolases"/>
    <property type="match status" value="1"/>
</dbReference>
<feature type="repeat" description="WD" evidence="3">
    <location>
        <begin position="810"/>
        <end position="841"/>
    </location>
</feature>
<feature type="repeat" description="WD" evidence="3">
    <location>
        <begin position="892"/>
        <end position="924"/>
    </location>
</feature>
<dbReference type="CDD" id="cd00200">
    <property type="entry name" value="WD40"/>
    <property type="match status" value="2"/>
</dbReference>
<feature type="repeat" description="WD" evidence="3">
    <location>
        <begin position="687"/>
        <end position="719"/>
    </location>
</feature>
<dbReference type="SUPFAM" id="SSF50978">
    <property type="entry name" value="WD40 repeat-like"/>
    <property type="match status" value="2"/>
</dbReference>
<feature type="repeat" description="WD" evidence="3">
    <location>
        <begin position="728"/>
        <end position="760"/>
    </location>
</feature>
<evidence type="ECO:0000256" key="2">
    <source>
        <dbReference type="ARBA" id="ARBA00022737"/>
    </source>
</evidence>
<feature type="domain" description="NB-ARC" evidence="4">
    <location>
        <begin position="40"/>
        <end position="177"/>
    </location>
</feature>
<evidence type="ECO:0000256" key="3">
    <source>
        <dbReference type="PROSITE-ProRule" id="PRU00221"/>
    </source>
</evidence>
<dbReference type="Pfam" id="PF00931">
    <property type="entry name" value="NB-ARC"/>
    <property type="match status" value="1"/>
</dbReference>
<accession>A0A840NIZ6</accession>
<dbReference type="Gene3D" id="3.40.50.300">
    <property type="entry name" value="P-loop containing nucleotide triphosphate hydrolases"/>
    <property type="match status" value="1"/>
</dbReference>